<dbReference type="PROSITE" id="PS50104">
    <property type="entry name" value="TIR"/>
    <property type="match status" value="1"/>
</dbReference>
<dbReference type="Proteomes" id="UP000232003">
    <property type="component" value="Chromosome"/>
</dbReference>
<dbReference type="InterPro" id="IPR035897">
    <property type="entry name" value="Toll_tir_struct_dom_sf"/>
</dbReference>
<gene>
    <name evidence="2" type="ORF">COO91_01750</name>
</gene>
<dbReference type="KEGG" id="nfl:COO91_01750"/>
<dbReference type="SMART" id="SM00255">
    <property type="entry name" value="TIR"/>
    <property type="match status" value="1"/>
</dbReference>
<dbReference type="AlphaFoldDB" id="A0A2K8SKB9"/>
<feature type="domain" description="TIR" evidence="1">
    <location>
        <begin position="175"/>
        <end position="302"/>
    </location>
</feature>
<evidence type="ECO:0000259" key="1">
    <source>
        <dbReference type="PROSITE" id="PS50104"/>
    </source>
</evidence>
<accession>A0A2K8SKB9</accession>
<sequence length="359" mass="41935">MSQWHFRQPNGKDFRVNIWDFGGQEIYHQTHQFFLSKRSLYTLVADTRKENTDFYWWLKVVELLSDKSPVLIIKNEKQDRQCEVNEGQLRGEFSNLEKILATNLDSLDKLNKRLSDRRYQIECENSYDMVDVRRLIDDVMFQPAITDGEINPIVTPLQSELEQEKNKLLTHRLADSKEIFISYAWGGESEQFVNKLDETLQAKGITIIRDKRDLPYKGQIKAFMERIGRGKCAIAVISDKYLKSPNCMFELLQIAKNGELSKRIFPIVLADAQIYKPAARLQYIKYWEEEIKEFDEGMKGVSAANLKGFREEIDQYTEIRSRIAELTNLLKDMNTLTPDIHSDSDFEELLNAIAVRLDE</sequence>
<dbReference type="SUPFAM" id="SSF52540">
    <property type="entry name" value="P-loop containing nucleoside triphosphate hydrolases"/>
    <property type="match status" value="1"/>
</dbReference>
<dbReference type="Pfam" id="PF13676">
    <property type="entry name" value="TIR_2"/>
    <property type="match status" value="1"/>
</dbReference>
<dbReference type="Pfam" id="PF08477">
    <property type="entry name" value="Roc"/>
    <property type="match status" value="1"/>
</dbReference>
<proteinExistence type="predicted"/>
<evidence type="ECO:0000313" key="2">
    <source>
        <dbReference type="EMBL" id="AUB35857.1"/>
    </source>
</evidence>
<keyword evidence="3" id="KW-1185">Reference proteome</keyword>
<dbReference type="SUPFAM" id="SSF52200">
    <property type="entry name" value="Toll/Interleukin receptor TIR domain"/>
    <property type="match status" value="1"/>
</dbReference>
<dbReference type="EMBL" id="CP024785">
    <property type="protein sequence ID" value="AUB35857.1"/>
    <property type="molecule type" value="Genomic_DNA"/>
</dbReference>
<dbReference type="Gene3D" id="3.40.50.10140">
    <property type="entry name" value="Toll/interleukin-1 receptor homology (TIR) domain"/>
    <property type="match status" value="1"/>
</dbReference>
<dbReference type="InterPro" id="IPR000157">
    <property type="entry name" value="TIR_dom"/>
</dbReference>
<organism evidence="2 3">
    <name type="scientific">Nostoc flagelliforme CCNUN1</name>
    <dbReference type="NCBI Taxonomy" id="2038116"/>
    <lineage>
        <taxon>Bacteria</taxon>
        <taxon>Bacillati</taxon>
        <taxon>Cyanobacteriota</taxon>
        <taxon>Cyanophyceae</taxon>
        <taxon>Nostocales</taxon>
        <taxon>Nostocaceae</taxon>
        <taxon>Nostoc</taxon>
    </lineage>
</organism>
<dbReference type="GO" id="GO:0007165">
    <property type="term" value="P:signal transduction"/>
    <property type="evidence" value="ECO:0007669"/>
    <property type="project" value="InterPro"/>
</dbReference>
<reference evidence="2 3" key="1">
    <citation type="submission" date="2017-11" db="EMBL/GenBank/DDBJ databases">
        <title>Complete genome of a free-living desiccation-tolerant cyanobacterium and its photosynthetic adaptation to extreme terrestrial habitat.</title>
        <authorList>
            <person name="Shang J."/>
        </authorList>
    </citation>
    <scope>NUCLEOTIDE SEQUENCE [LARGE SCALE GENOMIC DNA]</scope>
    <source>
        <strain evidence="2 3">CCNUN1</strain>
    </source>
</reference>
<name>A0A2K8SKB9_9NOSO</name>
<protein>
    <submittedName>
        <fullName evidence="2">GTPase SAR1 family domain</fullName>
    </submittedName>
</protein>
<dbReference type="Gene3D" id="3.40.50.300">
    <property type="entry name" value="P-loop containing nucleotide triphosphate hydrolases"/>
    <property type="match status" value="1"/>
</dbReference>
<dbReference type="InterPro" id="IPR027417">
    <property type="entry name" value="P-loop_NTPase"/>
</dbReference>
<evidence type="ECO:0000313" key="3">
    <source>
        <dbReference type="Proteomes" id="UP000232003"/>
    </source>
</evidence>